<evidence type="ECO:0000313" key="1">
    <source>
        <dbReference type="EMBL" id="EOB14454.1"/>
    </source>
</evidence>
<dbReference type="Pfam" id="PF17029">
    <property type="entry name" value="DUF5100"/>
    <property type="match status" value="1"/>
</dbReference>
<dbReference type="InterPro" id="IPR031495">
    <property type="entry name" value="DUF5100"/>
</dbReference>
<evidence type="ECO:0000313" key="2">
    <source>
        <dbReference type="Proteomes" id="UP000016927"/>
    </source>
</evidence>
<keyword evidence="2" id="KW-1185">Reference proteome</keyword>
<dbReference type="VEuPathDB" id="MicrosporidiaDB:NBO_27g0011"/>
<protein>
    <submittedName>
        <fullName evidence="1">Uncharacterized protein</fullName>
    </submittedName>
</protein>
<reference evidence="1 2" key="1">
    <citation type="journal article" date="2013" name="BMC Genomics">
        <title>Comparative genomics of parasitic silkworm microsporidia reveal an association between genome expansion and host adaptation.</title>
        <authorList>
            <person name="Pan G."/>
            <person name="Xu J."/>
            <person name="Li T."/>
            <person name="Xia Q."/>
            <person name="Liu S.L."/>
            <person name="Zhang G."/>
            <person name="Li S."/>
            <person name="Li C."/>
            <person name="Liu H."/>
            <person name="Yang L."/>
            <person name="Liu T."/>
            <person name="Zhang X."/>
            <person name="Wu Z."/>
            <person name="Fan W."/>
            <person name="Dang X."/>
            <person name="Xiang H."/>
            <person name="Tao M."/>
            <person name="Li Y."/>
            <person name="Hu J."/>
            <person name="Li Z."/>
            <person name="Lin L."/>
            <person name="Luo J."/>
            <person name="Geng L."/>
            <person name="Wang L."/>
            <person name="Long M."/>
            <person name="Wan Y."/>
            <person name="He N."/>
            <person name="Zhang Z."/>
            <person name="Lu C."/>
            <person name="Keeling P.J."/>
            <person name="Wang J."/>
            <person name="Xiang Z."/>
            <person name="Zhou Z."/>
        </authorList>
    </citation>
    <scope>NUCLEOTIDE SEQUENCE [LARGE SCALE GENOMIC DNA]</scope>
    <source>
        <strain evidence="2">CQ1 / CVCC 102059</strain>
    </source>
</reference>
<gene>
    <name evidence="1" type="ORF">NBO_27g0011</name>
</gene>
<name>R0M925_NOSB1</name>
<dbReference type="OrthoDB" id="2189011at2759"/>
<dbReference type="AlphaFoldDB" id="R0M925"/>
<dbReference type="Proteomes" id="UP000016927">
    <property type="component" value="Unassembled WGS sequence"/>
</dbReference>
<proteinExistence type="predicted"/>
<dbReference type="EMBL" id="KB908935">
    <property type="protein sequence ID" value="EOB14454.1"/>
    <property type="molecule type" value="Genomic_DNA"/>
</dbReference>
<organism evidence="1 2">
    <name type="scientific">Nosema bombycis (strain CQ1 / CVCC 102059)</name>
    <name type="common">Microsporidian parasite</name>
    <name type="synonym">Pebrine of silkworm</name>
    <dbReference type="NCBI Taxonomy" id="578461"/>
    <lineage>
        <taxon>Eukaryota</taxon>
        <taxon>Fungi</taxon>
        <taxon>Fungi incertae sedis</taxon>
        <taxon>Microsporidia</taxon>
        <taxon>Nosematidae</taxon>
        <taxon>Nosema</taxon>
    </lineage>
</organism>
<accession>R0M925</accession>
<dbReference type="HOGENOM" id="CLU_1959557_0_0_1"/>
<sequence>MSLKARIEKINRIITAQKSTTDIIENLKPLEHLITEGLDNDQESCLYPNEPNFQLPNVFLKTKISSELKNYIKSNDGVSNFTTSIDLVLDKLESFELFETEINLKDTIEDEVLNFIVANREGGI</sequence>